<evidence type="ECO:0000256" key="6">
    <source>
        <dbReference type="ARBA" id="ARBA00023163"/>
    </source>
</evidence>
<sequence>MSRILIVEDELDLANIIKDYLVKELYEVEICTEGDKAIEIFDKFKPSLVILDLMLPGMNGYEICQNIRIKSTIPILILSAKIDEFDKVKGLNLGADDYITKPFRPRELLARVNAQLRRSQVFNKENLEIIDIENIRIYTKEYKVEKNGRDLDLSRNEFELLVFLSKNPKQVFSREQLYERIWGFDSYGDLNTVTVTINRLRQKIEDNPKNPKYILTVWGVGYKFEI</sequence>
<dbReference type="InterPro" id="IPR036388">
    <property type="entry name" value="WH-like_DNA-bd_sf"/>
</dbReference>
<feature type="modified residue" description="4-aspartylphosphate" evidence="7">
    <location>
        <position position="52"/>
    </location>
</feature>
<feature type="DNA-binding region" description="OmpR/PhoB-type" evidence="8">
    <location>
        <begin position="127"/>
        <end position="226"/>
    </location>
</feature>
<dbReference type="InterPro" id="IPR001789">
    <property type="entry name" value="Sig_transdc_resp-reg_receiver"/>
</dbReference>
<protein>
    <submittedName>
        <fullName evidence="11">DNA-binding response regulator</fullName>
    </submittedName>
</protein>
<evidence type="ECO:0000256" key="5">
    <source>
        <dbReference type="ARBA" id="ARBA00023159"/>
    </source>
</evidence>
<feature type="domain" description="OmpR/PhoB-type" evidence="10">
    <location>
        <begin position="127"/>
        <end position="226"/>
    </location>
</feature>
<dbReference type="CDD" id="cd00383">
    <property type="entry name" value="trans_reg_C"/>
    <property type="match status" value="1"/>
</dbReference>
<dbReference type="InterPro" id="IPR011006">
    <property type="entry name" value="CheY-like_superfamily"/>
</dbReference>
<organism evidence="11 12">
    <name type="scientific">Aerococcus sanguinicola</name>
    <dbReference type="NCBI Taxonomy" id="119206"/>
    <lineage>
        <taxon>Bacteria</taxon>
        <taxon>Bacillati</taxon>
        <taxon>Bacillota</taxon>
        <taxon>Bacilli</taxon>
        <taxon>Lactobacillales</taxon>
        <taxon>Aerococcaceae</taxon>
        <taxon>Aerococcus</taxon>
    </lineage>
</organism>
<evidence type="ECO:0000259" key="9">
    <source>
        <dbReference type="PROSITE" id="PS50110"/>
    </source>
</evidence>
<dbReference type="PROSITE" id="PS51755">
    <property type="entry name" value="OMPR_PHOB"/>
    <property type="match status" value="1"/>
</dbReference>
<keyword evidence="3" id="KW-0805">Transcription regulation</keyword>
<dbReference type="Gene3D" id="3.40.50.2300">
    <property type="match status" value="1"/>
</dbReference>
<evidence type="ECO:0000313" key="11">
    <source>
        <dbReference type="EMBL" id="PKZ22556.1"/>
    </source>
</evidence>
<dbReference type="PANTHER" id="PTHR48111">
    <property type="entry name" value="REGULATOR OF RPOS"/>
    <property type="match status" value="1"/>
</dbReference>
<reference evidence="11 12" key="1">
    <citation type="submission" date="2017-12" db="EMBL/GenBank/DDBJ databases">
        <title>Phylogenetic diversity of female urinary microbiome.</title>
        <authorList>
            <person name="Thomas-White K."/>
            <person name="Wolfe A.J."/>
        </authorList>
    </citation>
    <scope>NUCLEOTIDE SEQUENCE [LARGE SCALE GENOMIC DNA]</scope>
    <source>
        <strain evidence="11 12">UMB0139</strain>
    </source>
</reference>
<dbReference type="GO" id="GO:0000976">
    <property type="term" value="F:transcription cis-regulatory region binding"/>
    <property type="evidence" value="ECO:0007669"/>
    <property type="project" value="TreeGrafter"/>
</dbReference>
<evidence type="ECO:0000256" key="7">
    <source>
        <dbReference type="PROSITE-ProRule" id="PRU00169"/>
    </source>
</evidence>
<keyword evidence="6" id="KW-0804">Transcription</keyword>
<keyword evidence="4 8" id="KW-0238">DNA-binding</keyword>
<accession>A0A2I1MR09</accession>
<dbReference type="SMART" id="SM00448">
    <property type="entry name" value="REC"/>
    <property type="match status" value="1"/>
</dbReference>
<dbReference type="GO" id="GO:0005829">
    <property type="term" value="C:cytosol"/>
    <property type="evidence" value="ECO:0007669"/>
    <property type="project" value="TreeGrafter"/>
</dbReference>
<dbReference type="Pfam" id="PF00486">
    <property type="entry name" value="Trans_reg_C"/>
    <property type="match status" value="1"/>
</dbReference>
<dbReference type="SUPFAM" id="SSF46894">
    <property type="entry name" value="C-terminal effector domain of the bipartite response regulators"/>
    <property type="match status" value="1"/>
</dbReference>
<evidence type="ECO:0000256" key="4">
    <source>
        <dbReference type="ARBA" id="ARBA00023125"/>
    </source>
</evidence>
<dbReference type="Gene3D" id="1.10.10.10">
    <property type="entry name" value="Winged helix-like DNA-binding domain superfamily/Winged helix DNA-binding domain"/>
    <property type="match status" value="1"/>
</dbReference>
<evidence type="ECO:0000256" key="8">
    <source>
        <dbReference type="PROSITE-ProRule" id="PRU01091"/>
    </source>
</evidence>
<name>A0A2I1MR09_9LACT</name>
<dbReference type="GO" id="GO:0032993">
    <property type="term" value="C:protein-DNA complex"/>
    <property type="evidence" value="ECO:0007669"/>
    <property type="project" value="TreeGrafter"/>
</dbReference>
<dbReference type="Pfam" id="PF00072">
    <property type="entry name" value="Response_reg"/>
    <property type="match status" value="1"/>
</dbReference>
<keyword evidence="1 7" id="KW-0597">Phosphoprotein</keyword>
<evidence type="ECO:0000259" key="10">
    <source>
        <dbReference type="PROSITE" id="PS51755"/>
    </source>
</evidence>
<dbReference type="Proteomes" id="UP000234239">
    <property type="component" value="Unassembled WGS sequence"/>
</dbReference>
<feature type="domain" description="Response regulatory" evidence="9">
    <location>
        <begin position="3"/>
        <end position="116"/>
    </location>
</feature>
<dbReference type="PROSITE" id="PS50110">
    <property type="entry name" value="RESPONSE_REGULATORY"/>
    <property type="match status" value="1"/>
</dbReference>
<dbReference type="EMBL" id="PKGY01000002">
    <property type="protein sequence ID" value="PKZ22556.1"/>
    <property type="molecule type" value="Genomic_DNA"/>
</dbReference>
<keyword evidence="5" id="KW-0010">Activator</keyword>
<dbReference type="OrthoDB" id="9790442at2"/>
<dbReference type="InterPro" id="IPR016032">
    <property type="entry name" value="Sig_transdc_resp-reg_C-effctor"/>
</dbReference>
<evidence type="ECO:0000256" key="3">
    <source>
        <dbReference type="ARBA" id="ARBA00023015"/>
    </source>
</evidence>
<evidence type="ECO:0000256" key="2">
    <source>
        <dbReference type="ARBA" id="ARBA00023012"/>
    </source>
</evidence>
<keyword evidence="2" id="KW-0902">Two-component regulatory system</keyword>
<dbReference type="Gene3D" id="6.10.250.690">
    <property type="match status" value="1"/>
</dbReference>
<comment type="caution">
    <text evidence="11">The sequence shown here is derived from an EMBL/GenBank/DDBJ whole genome shotgun (WGS) entry which is preliminary data.</text>
</comment>
<dbReference type="AlphaFoldDB" id="A0A2I1MR09"/>
<dbReference type="SMART" id="SM00862">
    <property type="entry name" value="Trans_reg_C"/>
    <property type="match status" value="1"/>
</dbReference>
<dbReference type="FunFam" id="3.40.50.2300:FF:000001">
    <property type="entry name" value="DNA-binding response regulator PhoB"/>
    <property type="match status" value="1"/>
</dbReference>
<evidence type="ECO:0000313" key="12">
    <source>
        <dbReference type="Proteomes" id="UP000234239"/>
    </source>
</evidence>
<dbReference type="InterPro" id="IPR039420">
    <property type="entry name" value="WalR-like"/>
</dbReference>
<dbReference type="RefSeq" id="WP_002839685.1">
    <property type="nucleotide sequence ID" value="NZ_PKGY01000002.1"/>
</dbReference>
<dbReference type="PANTHER" id="PTHR48111:SF40">
    <property type="entry name" value="PHOSPHATE REGULON TRANSCRIPTIONAL REGULATORY PROTEIN PHOB"/>
    <property type="match status" value="1"/>
</dbReference>
<dbReference type="FunFam" id="1.10.10.10:FF:000018">
    <property type="entry name" value="DNA-binding response regulator ResD"/>
    <property type="match status" value="1"/>
</dbReference>
<dbReference type="GO" id="GO:0006355">
    <property type="term" value="P:regulation of DNA-templated transcription"/>
    <property type="evidence" value="ECO:0007669"/>
    <property type="project" value="InterPro"/>
</dbReference>
<dbReference type="SUPFAM" id="SSF52172">
    <property type="entry name" value="CheY-like"/>
    <property type="match status" value="1"/>
</dbReference>
<dbReference type="InterPro" id="IPR001867">
    <property type="entry name" value="OmpR/PhoB-type_DNA-bd"/>
</dbReference>
<dbReference type="GO" id="GO:0000156">
    <property type="term" value="F:phosphorelay response regulator activity"/>
    <property type="evidence" value="ECO:0007669"/>
    <property type="project" value="TreeGrafter"/>
</dbReference>
<proteinExistence type="predicted"/>
<gene>
    <name evidence="11" type="ORF">CYJ28_05425</name>
</gene>
<evidence type="ECO:0000256" key="1">
    <source>
        <dbReference type="ARBA" id="ARBA00022553"/>
    </source>
</evidence>